<feature type="compositionally biased region" description="Acidic residues" evidence="1">
    <location>
        <begin position="24"/>
        <end position="38"/>
    </location>
</feature>
<protein>
    <recommendedName>
        <fullName evidence="2">FBD domain-containing protein</fullName>
    </recommendedName>
</protein>
<feature type="region of interest" description="Disordered" evidence="1">
    <location>
        <begin position="15"/>
        <end position="38"/>
    </location>
</feature>
<evidence type="ECO:0000256" key="1">
    <source>
        <dbReference type="SAM" id="MobiDB-lite"/>
    </source>
</evidence>
<dbReference type="PANTHER" id="PTHR31900">
    <property type="entry name" value="F-BOX/RNI SUPERFAMILY PROTEIN-RELATED"/>
    <property type="match status" value="1"/>
</dbReference>
<name>A0AAU9T3C5_THLAR</name>
<organism evidence="3 4">
    <name type="scientific">Thlaspi arvense</name>
    <name type="common">Field penny-cress</name>
    <dbReference type="NCBI Taxonomy" id="13288"/>
    <lineage>
        <taxon>Eukaryota</taxon>
        <taxon>Viridiplantae</taxon>
        <taxon>Streptophyta</taxon>
        <taxon>Embryophyta</taxon>
        <taxon>Tracheophyta</taxon>
        <taxon>Spermatophyta</taxon>
        <taxon>Magnoliopsida</taxon>
        <taxon>eudicotyledons</taxon>
        <taxon>Gunneridae</taxon>
        <taxon>Pentapetalae</taxon>
        <taxon>rosids</taxon>
        <taxon>malvids</taxon>
        <taxon>Brassicales</taxon>
        <taxon>Brassicaceae</taxon>
        <taxon>Thlaspideae</taxon>
        <taxon>Thlaspi</taxon>
    </lineage>
</organism>
<feature type="domain" description="FBD" evidence="2">
    <location>
        <begin position="173"/>
        <end position="244"/>
    </location>
</feature>
<dbReference type="EMBL" id="OU466863">
    <property type="protein sequence ID" value="CAH2077675.1"/>
    <property type="molecule type" value="Genomic_DNA"/>
</dbReference>
<sequence length="250" mass="28690">MTVKKFTVQSPYLSDLSYSNYSSDDSDAEEDTDSDVEDTDRCLVIDTPAFTYLDIDDYSADFFLIENKPNCCEQVCVNLHWSFPDIDKFFRSFSAVLFLELNLNEKMIVCFSTIKFSRLTKCKILPGDTDWMDSLVSFLQNTPKLKFLTVDYLFTHQPPDASISWSESSYDPECLSSSLEKFELKNYGGRKEEKELVEYILTTSRCLKTAIISLSLSKLEDKDTTIEELKAIPRVSLTSQLFLKNDELSV</sequence>
<accession>A0AAU9T3C5</accession>
<dbReference type="Proteomes" id="UP000836841">
    <property type="component" value="Chromosome 7"/>
</dbReference>
<dbReference type="InterPro" id="IPR050232">
    <property type="entry name" value="FBL13/AtMIF1-like"/>
</dbReference>
<evidence type="ECO:0000259" key="2">
    <source>
        <dbReference type="SMART" id="SM00579"/>
    </source>
</evidence>
<dbReference type="Pfam" id="PF08387">
    <property type="entry name" value="FBD"/>
    <property type="match status" value="1"/>
</dbReference>
<gene>
    <name evidence="3" type="ORF">TAV2_LOCUS22849</name>
</gene>
<reference evidence="3 4" key="1">
    <citation type="submission" date="2022-03" db="EMBL/GenBank/DDBJ databases">
        <authorList>
            <person name="Nunn A."/>
            <person name="Chopra R."/>
            <person name="Nunn A."/>
            <person name="Contreras Garrido A."/>
        </authorList>
    </citation>
    <scope>NUCLEOTIDE SEQUENCE [LARGE SCALE GENOMIC DNA]</scope>
</reference>
<keyword evidence="4" id="KW-1185">Reference proteome</keyword>
<dbReference type="InterPro" id="IPR006566">
    <property type="entry name" value="FBD"/>
</dbReference>
<dbReference type="PANTHER" id="PTHR31900:SF34">
    <property type="entry name" value="EMB|CAB62440.1-RELATED"/>
    <property type="match status" value="1"/>
</dbReference>
<dbReference type="SMART" id="SM00579">
    <property type="entry name" value="FBD"/>
    <property type="match status" value="1"/>
</dbReference>
<evidence type="ECO:0000313" key="3">
    <source>
        <dbReference type="EMBL" id="CAH2077675.1"/>
    </source>
</evidence>
<dbReference type="AlphaFoldDB" id="A0AAU9T3C5"/>
<proteinExistence type="predicted"/>
<evidence type="ECO:0000313" key="4">
    <source>
        <dbReference type="Proteomes" id="UP000836841"/>
    </source>
</evidence>